<keyword evidence="9" id="KW-1185">Reference proteome</keyword>
<organism evidence="8 9">
    <name type="scientific">Ureaplasma diversum NCTC 246</name>
    <dbReference type="NCBI Taxonomy" id="1188241"/>
    <lineage>
        <taxon>Bacteria</taxon>
        <taxon>Bacillati</taxon>
        <taxon>Mycoplasmatota</taxon>
        <taxon>Mycoplasmoidales</taxon>
        <taxon>Mycoplasmoidaceae</taxon>
        <taxon>Ureaplasma</taxon>
    </lineage>
</organism>
<evidence type="ECO:0000256" key="5">
    <source>
        <dbReference type="ARBA" id="ARBA00022691"/>
    </source>
</evidence>
<dbReference type="EMBL" id="JFDP01000047">
    <property type="protein sequence ID" value="KEZ23282.1"/>
    <property type="molecule type" value="Genomic_DNA"/>
</dbReference>
<dbReference type="PRINTS" id="PR00505">
    <property type="entry name" value="D12N6MTFRASE"/>
</dbReference>
<reference evidence="8 9" key="1">
    <citation type="submission" date="2014-02" db="EMBL/GenBank/DDBJ databases">
        <title>Genome sequence of Ureaplasma diversum strain 246.</title>
        <authorList>
            <person name="Sirand-Pugnet P."/>
            <person name="Breton M."/>
            <person name="Dordet-Frisoni E."/>
            <person name="Baranowski E."/>
            <person name="Barre A."/>
            <person name="Couture C."/>
            <person name="Dupuy V."/>
            <person name="Gaurivaud P."/>
            <person name="Jacob D."/>
            <person name="Lemaitre C."/>
            <person name="Manso-Silvan L."/>
            <person name="Nikolski M."/>
            <person name="Nouvel L.-X."/>
            <person name="Poumarat F."/>
            <person name="Tardy F."/>
            <person name="Thebault P."/>
            <person name="Theil S."/>
            <person name="Citti C."/>
            <person name="Thiaucourt F."/>
            <person name="Blanchard A."/>
        </authorList>
    </citation>
    <scope>NUCLEOTIDE SEQUENCE [LARGE SCALE GENOMIC DNA]</scope>
    <source>
        <strain evidence="8 9">NCTC 246</strain>
    </source>
</reference>
<dbReference type="Gene3D" id="1.10.1020.10">
    <property type="entry name" value="Adenine-specific Methyltransferase, Domain 2"/>
    <property type="match status" value="1"/>
</dbReference>
<dbReference type="EC" id="2.1.1.72" evidence="2"/>
<dbReference type="Gene3D" id="3.40.50.150">
    <property type="entry name" value="Vaccinia Virus protein VP39"/>
    <property type="match status" value="1"/>
</dbReference>
<dbReference type="AlphaFoldDB" id="A0A084EZ90"/>
<keyword evidence="4 8" id="KW-0808">Transferase</keyword>
<accession>A0A084EZ90</accession>
<evidence type="ECO:0000313" key="9">
    <source>
        <dbReference type="Proteomes" id="UP000028537"/>
    </source>
</evidence>
<name>A0A084EZ90_9BACT</name>
<dbReference type="Proteomes" id="UP000028537">
    <property type="component" value="Unassembled WGS sequence"/>
</dbReference>
<keyword evidence="3 8" id="KW-0489">Methyltransferase</keyword>
<comment type="catalytic activity">
    <reaction evidence="6">
        <text>a 2'-deoxyadenosine in DNA + S-adenosyl-L-methionine = an N(6)-methyl-2'-deoxyadenosine in DNA + S-adenosyl-L-homocysteine + H(+)</text>
        <dbReference type="Rhea" id="RHEA:15197"/>
        <dbReference type="Rhea" id="RHEA-COMP:12418"/>
        <dbReference type="Rhea" id="RHEA-COMP:12419"/>
        <dbReference type="ChEBI" id="CHEBI:15378"/>
        <dbReference type="ChEBI" id="CHEBI:57856"/>
        <dbReference type="ChEBI" id="CHEBI:59789"/>
        <dbReference type="ChEBI" id="CHEBI:90615"/>
        <dbReference type="ChEBI" id="CHEBI:90616"/>
        <dbReference type="EC" id="2.1.1.72"/>
    </reaction>
</comment>
<evidence type="ECO:0000256" key="7">
    <source>
        <dbReference type="PIRSR" id="PIRSR000398-1"/>
    </source>
</evidence>
<gene>
    <name evidence="8" type="ORF">UDIV_3680</name>
</gene>
<comment type="similarity">
    <text evidence="1">Belongs to the N(4)/N(6)-methyltransferase family.</text>
</comment>
<dbReference type="GO" id="GO:0009007">
    <property type="term" value="F:site-specific DNA-methyltransferase (adenine-specific) activity"/>
    <property type="evidence" value="ECO:0007669"/>
    <property type="project" value="UniProtKB-EC"/>
</dbReference>
<dbReference type="InterPro" id="IPR012327">
    <property type="entry name" value="MeTrfase_D12"/>
</dbReference>
<dbReference type="GO" id="GO:0043565">
    <property type="term" value="F:sequence-specific DNA binding"/>
    <property type="evidence" value="ECO:0007669"/>
    <property type="project" value="TreeGrafter"/>
</dbReference>
<evidence type="ECO:0000313" key="8">
    <source>
        <dbReference type="EMBL" id="KEZ23282.1"/>
    </source>
</evidence>
<dbReference type="OrthoDB" id="9805629at2"/>
<dbReference type="PANTHER" id="PTHR30481">
    <property type="entry name" value="DNA ADENINE METHYLASE"/>
    <property type="match status" value="1"/>
</dbReference>
<evidence type="ECO:0000256" key="4">
    <source>
        <dbReference type="ARBA" id="ARBA00022679"/>
    </source>
</evidence>
<feature type="binding site" evidence="7">
    <location>
        <position position="12"/>
    </location>
    <ligand>
        <name>S-adenosyl-L-methionine</name>
        <dbReference type="ChEBI" id="CHEBI:59789"/>
    </ligand>
</feature>
<dbReference type="PANTHER" id="PTHR30481:SF3">
    <property type="entry name" value="DNA ADENINE METHYLASE"/>
    <property type="match status" value="1"/>
</dbReference>
<dbReference type="RefSeq" id="WP_038102650.1">
    <property type="nucleotide sequence ID" value="NZ_JFDP01000047.1"/>
</dbReference>
<feature type="binding site" evidence="7">
    <location>
        <position position="57"/>
    </location>
    <ligand>
        <name>S-adenosyl-L-methionine</name>
        <dbReference type="ChEBI" id="CHEBI:59789"/>
    </ligand>
</feature>
<dbReference type="GO" id="GO:1904047">
    <property type="term" value="F:S-adenosyl-L-methionine binding"/>
    <property type="evidence" value="ECO:0007669"/>
    <property type="project" value="TreeGrafter"/>
</dbReference>
<feature type="binding site" evidence="7">
    <location>
        <position position="188"/>
    </location>
    <ligand>
        <name>S-adenosyl-L-methionine</name>
        <dbReference type="ChEBI" id="CHEBI:59789"/>
    </ligand>
</feature>
<evidence type="ECO:0000256" key="6">
    <source>
        <dbReference type="ARBA" id="ARBA00047942"/>
    </source>
</evidence>
<evidence type="ECO:0000256" key="1">
    <source>
        <dbReference type="ARBA" id="ARBA00006594"/>
    </source>
</evidence>
<evidence type="ECO:0000256" key="3">
    <source>
        <dbReference type="ARBA" id="ARBA00022603"/>
    </source>
</evidence>
<dbReference type="InterPro" id="IPR023095">
    <property type="entry name" value="Ade_MeTrfase_dom_2"/>
</dbReference>
<dbReference type="Pfam" id="PF02086">
    <property type="entry name" value="MethyltransfD12"/>
    <property type="match status" value="1"/>
</dbReference>
<dbReference type="InterPro" id="IPR029063">
    <property type="entry name" value="SAM-dependent_MTases_sf"/>
</dbReference>
<evidence type="ECO:0000256" key="2">
    <source>
        <dbReference type="ARBA" id="ARBA00011900"/>
    </source>
</evidence>
<keyword evidence="5" id="KW-0949">S-adenosyl-L-methionine</keyword>
<dbReference type="GO" id="GO:0032259">
    <property type="term" value="P:methylation"/>
    <property type="evidence" value="ECO:0007669"/>
    <property type="project" value="UniProtKB-KW"/>
</dbReference>
<dbReference type="InterPro" id="IPR012263">
    <property type="entry name" value="M_m6A_EcoRV"/>
</dbReference>
<dbReference type="GO" id="GO:0006298">
    <property type="term" value="P:mismatch repair"/>
    <property type="evidence" value="ECO:0007669"/>
    <property type="project" value="TreeGrafter"/>
</dbReference>
<sequence length="277" mass="32338">MFNKDLTPFIKWVGGKKQLIDEIEKRLPLEFNNYYEPFVGGGAVLFSLTPKKAFINDINEVLINAYKVIKNNPYQLIEALEKLDSIDCTKEVYYQLRNKFNNKILAKEFDVENASLFIFLNKKCFNGLYRVNSKGLFNVPYNNKVKCNSYQKDNILNISKYLQNVEITNLDFEESLKNAQKGDLIFLDSPYAPLNPTSFESYTKEGFDLDNHVRLANLFKELDKKGCYLMLTNHNTDLIRELYSDYQIDVVDVKRNINSKGDKRTGEEVIITNYEYR</sequence>
<dbReference type="SUPFAM" id="SSF53335">
    <property type="entry name" value="S-adenosyl-L-methionine-dependent methyltransferases"/>
    <property type="match status" value="1"/>
</dbReference>
<comment type="caution">
    <text evidence="8">The sequence shown here is derived from an EMBL/GenBank/DDBJ whole genome shotgun (WGS) entry which is preliminary data.</text>
</comment>
<dbReference type="NCBIfam" id="TIGR00571">
    <property type="entry name" value="dam"/>
    <property type="match status" value="1"/>
</dbReference>
<dbReference type="GO" id="GO:0009307">
    <property type="term" value="P:DNA restriction-modification system"/>
    <property type="evidence" value="ECO:0007669"/>
    <property type="project" value="InterPro"/>
</dbReference>
<dbReference type="eggNOG" id="COG0338">
    <property type="taxonomic scope" value="Bacteria"/>
</dbReference>
<feature type="binding site" evidence="7">
    <location>
        <position position="16"/>
    </location>
    <ligand>
        <name>S-adenosyl-L-methionine</name>
        <dbReference type="ChEBI" id="CHEBI:59789"/>
    </ligand>
</feature>
<dbReference type="PIRSF" id="PIRSF000398">
    <property type="entry name" value="M_m6A_EcoRV"/>
    <property type="match status" value="1"/>
</dbReference>
<protein>
    <recommendedName>
        <fullName evidence="2">site-specific DNA-methyltransferase (adenine-specific)</fullName>
        <ecNumber evidence="2">2.1.1.72</ecNumber>
    </recommendedName>
</protein>
<proteinExistence type="inferred from homology"/>